<feature type="domain" description="Histidine kinase/HSP90-like ATPase" evidence="3">
    <location>
        <begin position="82"/>
        <end position="174"/>
    </location>
</feature>
<dbReference type="InterPro" id="IPR003594">
    <property type="entry name" value="HATPase_dom"/>
</dbReference>
<keyword evidence="5" id="KW-1185">Reference proteome</keyword>
<organism evidence="4 5">
    <name type="scientific">Actinomadura mexicana</name>
    <dbReference type="NCBI Taxonomy" id="134959"/>
    <lineage>
        <taxon>Bacteria</taxon>
        <taxon>Bacillati</taxon>
        <taxon>Actinomycetota</taxon>
        <taxon>Actinomycetes</taxon>
        <taxon>Streptosporangiales</taxon>
        <taxon>Thermomonosporaceae</taxon>
        <taxon>Actinomadura</taxon>
    </lineage>
</organism>
<dbReference type="Proteomes" id="UP000198420">
    <property type="component" value="Unassembled WGS sequence"/>
</dbReference>
<keyword evidence="1" id="KW-0723">Serine/threonine-protein kinase</keyword>
<protein>
    <submittedName>
        <fullName evidence="4">Anti-sigma regulatory factor (Ser/Thr protein kinase)</fullName>
    </submittedName>
</protein>
<dbReference type="EMBL" id="FZNP01000002">
    <property type="protein sequence ID" value="SNR38474.1"/>
    <property type="molecule type" value="Genomic_DNA"/>
</dbReference>
<dbReference type="PANTHER" id="PTHR35526">
    <property type="entry name" value="ANTI-SIGMA-F FACTOR RSBW-RELATED"/>
    <property type="match status" value="1"/>
</dbReference>
<evidence type="ECO:0000256" key="1">
    <source>
        <dbReference type="ARBA" id="ARBA00022527"/>
    </source>
</evidence>
<sequence>MRIALRAVASPTVQRAEATSQTVGTLDGDSPITPEADGAPTILRMPTARQANGHGANAEGDKDGRVWRVDVPGVTSAVPLLRRWVRLLLADEAELSEAFELVVSEYGTNALLHTASSRPGGRIRAELSISNRWTRLTVMDDGPAAARTDRSVDPAEHGRGLILADAYADETGQYDCADGHAAWALITR</sequence>
<dbReference type="PANTHER" id="PTHR35526:SF3">
    <property type="entry name" value="ANTI-SIGMA-F FACTOR RSBW"/>
    <property type="match status" value="1"/>
</dbReference>
<evidence type="ECO:0000256" key="2">
    <source>
        <dbReference type="SAM" id="MobiDB-lite"/>
    </source>
</evidence>
<evidence type="ECO:0000313" key="4">
    <source>
        <dbReference type="EMBL" id="SNR38474.1"/>
    </source>
</evidence>
<dbReference type="Gene3D" id="3.30.565.10">
    <property type="entry name" value="Histidine kinase-like ATPase, C-terminal domain"/>
    <property type="match status" value="1"/>
</dbReference>
<dbReference type="AlphaFoldDB" id="A0A238VWG8"/>
<dbReference type="SUPFAM" id="SSF55874">
    <property type="entry name" value="ATPase domain of HSP90 chaperone/DNA topoisomerase II/histidine kinase"/>
    <property type="match status" value="1"/>
</dbReference>
<dbReference type="InterPro" id="IPR036890">
    <property type="entry name" value="HATPase_C_sf"/>
</dbReference>
<keyword evidence="4" id="KW-0808">Transferase</keyword>
<name>A0A238VWG8_9ACTN</name>
<dbReference type="Pfam" id="PF13581">
    <property type="entry name" value="HATPase_c_2"/>
    <property type="match status" value="1"/>
</dbReference>
<dbReference type="OrthoDB" id="3871793at2"/>
<feature type="region of interest" description="Disordered" evidence="2">
    <location>
        <begin position="16"/>
        <end position="39"/>
    </location>
</feature>
<dbReference type="CDD" id="cd16936">
    <property type="entry name" value="HATPase_RsbW-like"/>
    <property type="match status" value="1"/>
</dbReference>
<reference evidence="5" key="1">
    <citation type="submission" date="2017-06" db="EMBL/GenBank/DDBJ databases">
        <authorList>
            <person name="Varghese N."/>
            <person name="Submissions S."/>
        </authorList>
    </citation>
    <scope>NUCLEOTIDE SEQUENCE [LARGE SCALE GENOMIC DNA]</scope>
    <source>
        <strain evidence="5">DSM 44485</strain>
    </source>
</reference>
<evidence type="ECO:0000313" key="5">
    <source>
        <dbReference type="Proteomes" id="UP000198420"/>
    </source>
</evidence>
<dbReference type="GO" id="GO:0004674">
    <property type="term" value="F:protein serine/threonine kinase activity"/>
    <property type="evidence" value="ECO:0007669"/>
    <property type="project" value="UniProtKB-KW"/>
</dbReference>
<dbReference type="RefSeq" id="WP_089310688.1">
    <property type="nucleotide sequence ID" value="NZ_FZNP01000002.1"/>
</dbReference>
<proteinExistence type="predicted"/>
<gene>
    <name evidence="4" type="ORF">SAMN06265355_102450</name>
</gene>
<evidence type="ECO:0000259" key="3">
    <source>
        <dbReference type="Pfam" id="PF13581"/>
    </source>
</evidence>
<dbReference type="InterPro" id="IPR050267">
    <property type="entry name" value="Anti-sigma-factor_SerPK"/>
</dbReference>
<accession>A0A238VWG8</accession>
<keyword evidence="4" id="KW-0418">Kinase</keyword>